<reference evidence="1 2" key="1">
    <citation type="submission" date="2023-11" db="EMBL/GenBank/DDBJ databases">
        <title>Halocaridina rubra genome assembly.</title>
        <authorList>
            <person name="Smith C."/>
        </authorList>
    </citation>
    <scope>NUCLEOTIDE SEQUENCE [LARGE SCALE GENOMIC DNA]</scope>
    <source>
        <strain evidence="1">EP-1</strain>
        <tissue evidence="1">Whole</tissue>
    </source>
</reference>
<keyword evidence="2" id="KW-1185">Reference proteome</keyword>
<dbReference type="AlphaFoldDB" id="A0AAN8ZSH4"/>
<protein>
    <submittedName>
        <fullName evidence="1">Uncharacterized protein</fullName>
    </submittedName>
</protein>
<dbReference type="Proteomes" id="UP001381693">
    <property type="component" value="Unassembled WGS sequence"/>
</dbReference>
<evidence type="ECO:0000313" key="1">
    <source>
        <dbReference type="EMBL" id="KAK7066726.1"/>
    </source>
</evidence>
<comment type="caution">
    <text evidence="1">The sequence shown here is derived from an EMBL/GenBank/DDBJ whole genome shotgun (WGS) entry which is preliminary data.</text>
</comment>
<dbReference type="EMBL" id="JAXCGZ010019048">
    <property type="protein sequence ID" value="KAK7066726.1"/>
    <property type="molecule type" value="Genomic_DNA"/>
</dbReference>
<evidence type="ECO:0000313" key="2">
    <source>
        <dbReference type="Proteomes" id="UP001381693"/>
    </source>
</evidence>
<accession>A0AAN8ZSH4</accession>
<sequence>MPDSNNVTRNIEENKLNGTTLSWDQEWVSWQAEQKRRREIMKKACNYSSERRVQHKTEIQQLVKKRDKLNNVLVDDVHKAIYCYIPKQVVCPLLKYNLCQQATIAQNGNLFAKCNISSSCATRILVCCVSV</sequence>
<organism evidence="1 2">
    <name type="scientific">Halocaridina rubra</name>
    <name type="common">Hawaiian red shrimp</name>
    <dbReference type="NCBI Taxonomy" id="373956"/>
    <lineage>
        <taxon>Eukaryota</taxon>
        <taxon>Metazoa</taxon>
        <taxon>Ecdysozoa</taxon>
        <taxon>Arthropoda</taxon>
        <taxon>Crustacea</taxon>
        <taxon>Multicrustacea</taxon>
        <taxon>Malacostraca</taxon>
        <taxon>Eumalacostraca</taxon>
        <taxon>Eucarida</taxon>
        <taxon>Decapoda</taxon>
        <taxon>Pleocyemata</taxon>
        <taxon>Caridea</taxon>
        <taxon>Atyoidea</taxon>
        <taxon>Atyidae</taxon>
        <taxon>Halocaridina</taxon>
    </lineage>
</organism>
<proteinExistence type="predicted"/>
<name>A0AAN8ZSH4_HALRR</name>
<gene>
    <name evidence="1" type="ORF">SK128_006562</name>
</gene>